<gene>
    <name evidence="1" type="ORF">ALEPTO_LOCUS11854</name>
</gene>
<reference evidence="1" key="1">
    <citation type="submission" date="2021-06" db="EMBL/GenBank/DDBJ databases">
        <authorList>
            <person name="Kallberg Y."/>
            <person name="Tangrot J."/>
            <person name="Rosling A."/>
        </authorList>
    </citation>
    <scope>NUCLEOTIDE SEQUENCE</scope>
    <source>
        <strain evidence="1">FL130A</strain>
    </source>
</reference>
<feature type="non-terminal residue" evidence="1">
    <location>
        <position position="1"/>
    </location>
</feature>
<keyword evidence="2" id="KW-1185">Reference proteome</keyword>
<sequence length="275" mass="32690">IQLCYWHVLRAIKKKLTSTGIVYNVYNSYEAHSLCPLIDPTWQPLRQNQTIADHTNQDQRLNEKDKVIPSQVSHLQLLRNNRCMLKWREEFRLEWKKLATHIINPNPNQPGFFKKVIRQEFYPLLKIKEENAFADLPENLHLAFENLNYNYYANEATVHNDDPQVDIDNQEKSVDIVTREATAYNNDLQVDVDVVSSNNQEININNQDAILYQTRKQEIFNLLDTTKKLIEENIMNPNGNKWLDSINKNFEPLRKLEEDYNHFKRQRNIPNTWKN</sequence>
<evidence type="ECO:0000313" key="2">
    <source>
        <dbReference type="Proteomes" id="UP000789508"/>
    </source>
</evidence>
<dbReference type="Proteomes" id="UP000789508">
    <property type="component" value="Unassembled WGS sequence"/>
</dbReference>
<feature type="non-terminal residue" evidence="1">
    <location>
        <position position="275"/>
    </location>
</feature>
<protein>
    <submittedName>
        <fullName evidence="1">3295_t:CDS:1</fullName>
    </submittedName>
</protein>
<comment type="caution">
    <text evidence="1">The sequence shown here is derived from an EMBL/GenBank/DDBJ whole genome shotgun (WGS) entry which is preliminary data.</text>
</comment>
<evidence type="ECO:0000313" key="1">
    <source>
        <dbReference type="EMBL" id="CAG8709185.1"/>
    </source>
</evidence>
<name>A0A9N9N7J8_9GLOM</name>
<dbReference type="EMBL" id="CAJVPS010021910">
    <property type="protein sequence ID" value="CAG8709185.1"/>
    <property type="molecule type" value="Genomic_DNA"/>
</dbReference>
<proteinExistence type="predicted"/>
<dbReference type="AlphaFoldDB" id="A0A9N9N7J8"/>
<organism evidence="1 2">
    <name type="scientific">Ambispora leptoticha</name>
    <dbReference type="NCBI Taxonomy" id="144679"/>
    <lineage>
        <taxon>Eukaryota</taxon>
        <taxon>Fungi</taxon>
        <taxon>Fungi incertae sedis</taxon>
        <taxon>Mucoromycota</taxon>
        <taxon>Glomeromycotina</taxon>
        <taxon>Glomeromycetes</taxon>
        <taxon>Archaeosporales</taxon>
        <taxon>Ambisporaceae</taxon>
        <taxon>Ambispora</taxon>
    </lineage>
</organism>
<accession>A0A9N9N7J8</accession>
<dbReference type="OrthoDB" id="2442949at2759"/>